<feature type="transmembrane region" description="Helical" evidence="1">
    <location>
        <begin position="34"/>
        <end position="53"/>
    </location>
</feature>
<gene>
    <name evidence="2" type="ORF">GCM10010911_65260</name>
</gene>
<reference evidence="2" key="2">
    <citation type="submission" date="2020-09" db="EMBL/GenBank/DDBJ databases">
        <authorList>
            <person name="Sun Q."/>
            <person name="Zhou Y."/>
        </authorList>
    </citation>
    <scope>NUCLEOTIDE SEQUENCE</scope>
    <source>
        <strain evidence="2">CGMCC 1.15178</strain>
    </source>
</reference>
<sequence>MAAVAVMPYLLINIVWTFGLFIPTEQMGDASWRAINGATAVPSMVGILLARAFSRLWGERLPMKVIRLSDNNNRSVT</sequence>
<keyword evidence="3" id="KW-1185">Reference proteome</keyword>
<feature type="transmembrane region" description="Helical" evidence="1">
    <location>
        <begin position="6"/>
        <end position="22"/>
    </location>
</feature>
<evidence type="ECO:0000256" key="1">
    <source>
        <dbReference type="SAM" id="Phobius"/>
    </source>
</evidence>
<evidence type="ECO:0000313" key="3">
    <source>
        <dbReference type="Proteomes" id="UP000612456"/>
    </source>
</evidence>
<dbReference type="EMBL" id="BMHP01000009">
    <property type="protein sequence ID" value="GGD97479.1"/>
    <property type="molecule type" value="Genomic_DNA"/>
</dbReference>
<comment type="caution">
    <text evidence="2">The sequence shown here is derived from an EMBL/GenBank/DDBJ whole genome shotgun (WGS) entry which is preliminary data.</text>
</comment>
<dbReference type="Proteomes" id="UP000612456">
    <property type="component" value="Unassembled WGS sequence"/>
</dbReference>
<evidence type="ECO:0000313" key="2">
    <source>
        <dbReference type="EMBL" id="GGD97479.1"/>
    </source>
</evidence>
<organism evidence="2 3">
    <name type="scientific">Paenibacillus nasutitermitis</name>
    <dbReference type="NCBI Taxonomy" id="1652958"/>
    <lineage>
        <taxon>Bacteria</taxon>
        <taxon>Bacillati</taxon>
        <taxon>Bacillota</taxon>
        <taxon>Bacilli</taxon>
        <taxon>Bacillales</taxon>
        <taxon>Paenibacillaceae</taxon>
        <taxon>Paenibacillus</taxon>
    </lineage>
</organism>
<accession>A0A916ZHK4</accession>
<reference evidence="2" key="1">
    <citation type="journal article" date="2014" name="Int. J. Syst. Evol. Microbiol.">
        <title>Complete genome sequence of Corynebacterium casei LMG S-19264T (=DSM 44701T), isolated from a smear-ripened cheese.</title>
        <authorList>
            <consortium name="US DOE Joint Genome Institute (JGI-PGF)"/>
            <person name="Walter F."/>
            <person name="Albersmeier A."/>
            <person name="Kalinowski J."/>
            <person name="Ruckert C."/>
        </authorList>
    </citation>
    <scope>NUCLEOTIDE SEQUENCE</scope>
    <source>
        <strain evidence="2">CGMCC 1.15178</strain>
    </source>
</reference>
<keyword evidence="1" id="KW-0812">Transmembrane</keyword>
<dbReference type="AlphaFoldDB" id="A0A916ZHK4"/>
<protein>
    <submittedName>
        <fullName evidence="2">Uncharacterized protein</fullName>
    </submittedName>
</protein>
<name>A0A916ZHK4_9BACL</name>
<proteinExistence type="predicted"/>
<keyword evidence="1" id="KW-1133">Transmembrane helix</keyword>
<keyword evidence="1" id="KW-0472">Membrane</keyword>